<dbReference type="STRING" id="933388.S7ZCS0"/>
<gene>
    <name evidence="1" type="ORF">PDE_01428</name>
</gene>
<accession>S7ZCS0</accession>
<sequence>MAPVLQREEEEDSGFVSWAGERNPQVLAPLGFRPVWSNVDGYPGEIPADILEWVGPENPTAADHLRLVGPISSLLWLARFDDLAQIMLSPEFIAWDEVIAVPSSANIRSLLPDLAADERIPSSLYQRYTEYPPASMSAAFDSPEASVPSCVTTTAESFSLLSLYPLAADQHLPAKLLSARISFDKPNKLARRIERDLISTLGNDLLFRGTKRRLLKPQMKWFVPVLNSSNTDNEFGPGIYTTPSLEHALHYAGPQGVLLVFKSPDFHNVDVWELDGIEWRTTVDHWTGRRAATQKPPGSSTRIRDPGPHTQVVATAYPGAAALALSLCMVIWIE</sequence>
<evidence type="ECO:0000313" key="1">
    <source>
        <dbReference type="EMBL" id="EPS26491.1"/>
    </source>
</evidence>
<reference evidence="1" key="1">
    <citation type="journal article" date="2013" name="PLoS ONE">
        <title>Genomic and secretomic analyses reveal unique features of the lignocellulolytic enzyme system of Penicillium decumbens.</title>
        <authorList>
            <person name="Liu G."/>
            <person name="Zhang L."/>
            <person name="Wei X."/>
            <person name="Zou G."/>
            <person name="Qin Y."/>
            <person name="Ma L."/>
            <person name="Li J."/>
            <person name="Zheng H."/>
            <person name="Wang S."/>
            <person name="Wang C."/>
            <person name="Xun L."/>
            <person name="Zhao G.-P."/>
            <person name="Zhou Z."/>
            <person name="Qu Y."/>
        </authorList>
    </citation>
    <scope>NUCLEOTIDE SEQUENCE [LARGE SCALE GENOMIC DNA]</scope>
    <source>
        <strain evidence="1">114-2</strain>
    </source>
</reference>
<evidence type="ECO:0000313" key="2">
    <source>
        <dbReference type="Proteomes" id="UP000019376"/>
    </source>
</evidence>
<dbReference type="HOGENOM" id="CLU_056569_0_0_1"/>
<dbReference type="PhylomeDB" id="S7ZCS0"/>
<keyword evidence="2" id="KW-1185">Reference proteome</keyword>
<dbReference type="AlphaFoldDB" id="S7ZCS0"/>
<dbReference type="eggNOG" id="ENOG502SWW8">
    <property type="taxonomic scope" value="Eukaryota"/>
</dbReference>
<dbReference type="OrthoDB" id="2440450at2759"/>
<name>S7ZCS0_PENO1</name>
<proteinExistence type="predicted"/>
<dbReference type="Proteomes" id="UP000019376">
    <property type="component" value="Unassembled WGS sequence"/>
</dbReference>
<organism evidence="1 2">
    <name type="scientific">Penicillium oxalicum (strain 114-2 / CGMCC 5302)</name>
    <name type="common">Penicillium decumbens</name>
    <dbReference type="NCBI Taxonomy" id="933388"/>
    <lineage>
        <taxon>Eukaryota</taxon>
        <taxon>Fungi</taxon>
        <taxon>Dikarya</taxon>
        <taxon>Ascomycota</taxon>
        <taxon>Pezizomycotina</taxon>
        <taxon>Eurotiomycetes</taxon>
        <taxon>Eurotiomycetidae</taxon>
        <taxon>Eurotiales</taxon>
        <taxon>Aspergillaceae</taxon>
        <taxon>Penicillium</taxon>
    </lineage>
</organism>
<protein>
    <submittedName>
        <fullName evidence="1">Uncharacterized protein</fullName>
    </submittedName>
</protein>
<dbReference type="EMBL" id="KB644409">
    <property type="protein sequence ID" value="EPS26491.1"/>
    <property type="molecule type" value="Genomic_DNA"/>
</dbReference>